<dbReference type="AlphaFoldDB" id="S9S2U2"/>
<organism evidence="2 3">
    <name type="scientific">Salipiger mucosus DSM 16094</name>
    <dbReference type="NCBI Taxonomy" id="1123237"/>
    <lineage>
        <taxon>Bacteria</taxon>
        <taxon>Pseudomonadati</taxon>
        <taxon>Pseudomonadota</taxon>
        <taxon>Alphaproteobacteria</taxon>
        <taxon>Rhodobacterales</taxon>
        <taxon>Roseobacteraceae</taxon>
        <taxon>Salipiger</taxon>
    </lineage>
</organism>
<proteinExistence type="predicted"/>
<gene>
    <name evidence="2" type="ORF">Salmuc_03805</name>
</gene>
<dbReference type="Proteomes" id="UP000015347">
    <property type="component" value="Unassembled WGS sequence"/>
</dbReference>
<feature type="region of interest" description="Disordered" evidence="1">
    <location>
        <begin position="1"/>
        <end position="78"/>
    </location>
</feature>
<keyword evidence="3" id="KW-1185">Reference proteome</keyword>
<evidence type="ECO:0000313" key="2">
    <source>
        <dbReference type="EMBL" id="EPX80489.1"/>
    </source>
</evidence>
<feature type="compositionally biased region" description="Basic and acidic residues" evidence="1">
    <location>
        <begin position="40"/>
        <end position="66"/>
    </location>
</feature>
<name>S9S2U2_9RHOB</name>
<sequence>MDIAPGHALMHVPVHGRFGPESQTMDYSKSGGVRPGSNKPRFDGHKSAPKGKDAHGGKSSKAELIARMKAAAKARTQD</sequence>
<protein>
    <submittedName>
        <fullName evidence="2">Uncharacterized protein</fullName>
    </submittedName>
</protein>
<reference evidence="3" key="1">
    <citation type="journal article" date="2014" name="Stand. Genomic Sci.">
        <title>Genome sequence of the exopolysaccharide-producing Salipiger mucosus type strain (DSM 16094(T)), a moderately halophilic member of the Roseobacter clade.</title>
        <authorList>
            <person name="Riedel T."/>
            <person name="Spring S."/>
            <person name="Fiebig A."/>
            <person name="Petersen J."/>
            <person name="Kyrpides N.C."/>
            <person name="Goker M."/>
            <person name="Klenk H.P."/>
        </authorList>
    </citation>
    <scope>NUCLEOTIDE SEQUENCE [LARGE SCALE GENOMIC DNA]</scope>
    <source>
        <strain evidence="3">DSM 16094</strain>
    </source>
</reference>
<accession>S9S2U2</accession>
<dbReference type="EMBL" id="APVH01000032">
    <property type="protein sequence ID" value="EPX80489.1"/>
    <property type="molecule type" value="Genomic_DNA"/>
</dbReference>
<dbReference type="STRING" id="1123237.Salmuc_03805"/>
<dbReference type="eggNOG" id="ENOG5032MC7">
    <property type="taxonomic scope" value="Bacteria"/>
</dbReference>
<dbReference type="HOGENOM" id="CLU_2619991_0_0_5"/>
<evidence type="ECO:0000256" key="1">
    <source>
        <dbReference type="SAM" id="MobiDB-lite"/>
    </source>
</evidence>
<comment type="caution">
    <text evidence="2">The sequence shown here is derived from an EMBL/GenBank/DDBJ whole genome shotgun (WGS) entry which is preliminary data.</text>
</comment>
<evidence type="ECO:0000313" key="3">
    <source>
        <dbReference type="Proteomes" id="UP000015347"/>
    </source>
</evidence>